<evidence type="ECO:0000313" key="2">
    <source>
        <dbReference type="Proteomes" id="UP000265703"/>
    </source>
</evidence>
<dbReference type="STRING" id="658196.A0A397TRB7"/>
<gene>
    <name evidence="1" type="ORF">C1645_814129</name>
</gene>
<organism evidence="1 2">
    <name type="scientific">Glomus cerebriforme</name>
    <dbReference type="NCBI Taxonomy" id="658196"/>
    <lineage>
        <taxon>Eukaryota</taxon>
        <taxon>Fungi</taxon>
        <taxon>Fungi incertae sedis</taxon>
        <taxon>Mucoromycota</taxon>
        <taxon>Glomeromycotina</taxon>
        <taxon>Glomeromycetes</taxon>
        <taxon>Glomerales</taxon>
        <taxon>Glomeraceae</taxon>
        <taxon>Glomus</taxon>
    </lineage>
</organism>
<sequence length="58" mass="6891">MVLTNITKSVEAYHQEWCFGLDKSPQRVEIPRKDVNDFEEFKNHDQMIYAPCEIIADF</sequence>
<evidence type="ECO:0000313" key="1">
    <source>
        <dbReference type="EMBL" id="RIA97414.1"/>
    </source>
</evidence>
<keyword evidence="2" id="KW-1185">Reference proteome</keyword>
<proteinExistence type="predicted"/>
<accession>A0A397TRB7</accession>
<dbReference type="AlphaFoldDB" id="A0A397TRB7"/>
<reference evidence="1 2" key="1">
    <citation type="submission" date="2018-06" db="EMBL/GenBank/DDBJ databases">
        <title>Comparative genomics reveals the genomic features of Rhizophagus irregularis, R. cerebriforme, R. diaphanum and Gigaspora rosea, and their symbiotic lifestyle signature.</title>
        <authorList>
            <person name="Morin E."/>
            <person name="San Clemente H."/>
            <person name="Chen E.C.H."/>
            <person name="De La Providencia I."/>
            <person name="Hainaut M."/>
            <person name="Kuo A."/>
            <person name="Kohler A."/>
            <person name="Murat C."/>
            <person name="Tang N."/>
            <person name="Roy S."/>
            <person name="Loubradou J."/>
            <person name="Henrissat B."/>
            <person name="Grigoriev I.V."/>
            <person name="Corradi N."/>
            <person name="Roux C."/>
            <person name="Martin F.M."/>
        </authorList>
    </citation>
    <scope>NUCLEOTIDE SEQUENCE [LARGE SCALE GENOMIC DNA]</scope>
    <source>
        <strain evidence="1 2">DAOM 227022</strain>
    </source>
</reference>
<name>A0A397TRB7_9GLOM</name>
<comment type="caution">
    <text evidence="1">The sequence shown here is derived from an EMBL/GenBank/DDBJ whole genome shotgun (WGS) entry which is preliminary data.</text>
</comment>
<dbReference type="EMBL" id="QKYT01000030">
    <property type="protein sequence ID" value="RIA97414.1"/>
    <property type="molecule type" value="Genomic_DNA"/>
</dbReference>
<protein>
    <submittedName>
        <fullName evidence="1">Uncharacterized protein</fullName>
    </submittedName>
</protein>
<dbReference type="Proteomes" id="UP000265703">
    <property type="component" value="Unassembled WGS sequence"/>
</dbReference>